<keyword evidence="6 7" id="KW-0456">Lyase</keyword>
<dbReference type="GO" id="GO:0009190">
    <property type="term" value="P:cyclic nucleotide biosynthetic process"/>
    <property type="evidence" value="ECO:0007669"/>
    <property type="project" value="InterPro"/>
</dbReference>
<dbReference type="InterPro" id="IPR001054">
    <property type="entry name" value="A/G_cyclase"/>
</dbReference>
<evidence type="ECO:0000256" key="2">
    <source>
        <dbReference type="ARBA" id="ARBA00022692"/>
    </source>
</evidence>
<dbReference type="GO" id="GO:0016020">
    <property type="term" value="C:membrane"/>
    <property type="evidence" value="ECO:0007669"/>
    <property type="project" value="UniProtKB-SubCell"/>
</dbReference>
<sequence>MLLIKAIAFNELLKTNNHDILFKMKSTITLFLLLFSVGLLAQNKIEDLQKQLSEASSTDEKMVLNYQLAEAILATGDSRRAKDAKEYGRTAYQLASEQNNLRMKVQTAYITAQSYEKLRDNRNAEIWYRNTTQAAMKARDSDLIIRSVEKRSRIATRDNNYRRAYSIVDEAFEYFSENGTSISELEAEKEKLARQINQEKRELEKEKDRLDFTVKNLRTEREQLSQEKNTLERKQSELLQRNQVAEEQISAKESEISAKEEELASISKEKEQAERKAREREEEVNALSEEAAKQQLIIKEKENELMETENLALQQKNLLYLAIGAAGIILLLALLFYSRYRSKRKANRALEDKNKLIQQERERSEELLLNILPAPIATELKEKGKAKAQKFDEVTVLFSDFINFTNIAEQMEPEELVEELDKCFKAFDFIISQYPEIEKIKTIGDAYMCASGLNAHRSLPNTIVKAALEMQQFLDEQRSERSRIGKPYFEARIGIHTGSVVAGVVGVKKFAYDIWGDTVNTASRVESNGEAGRVNISETTYRLVKYKFECEYRGKVEAKNKGLIDMYFVNKEIVRVAAPVMA</sequence>
<accession>A0A2D0N7I4</accession>
<dbReference type="InterPro" id="IPR018297">
    <property type="entry name" value="A/G_cyclase_CS"/>
</dbReference>
<evidence type="ECO:0000313" key="11">
    <source>
        <dbReference type="EMBL" id="PHN04358.1"/>
    </source>
</evidence>
<evidence type="ECO:0000256" key="4">
    <source>
        <dbReference type="ARBA" id="ARBA00022989"/>
    </source>
</evidence>
<comment type="similarity">
    <text evidence="7">Belongs to the adenylyl cyclase class-4/guanylyl cyclase family.</text>
</comment>
<keyword evidence="12" id="KW-1185">Reference proteome</keyword>
<reference evidence="11 12" key="1">
    <citation type="submission" date="2017-10" db="EMBL/GenBank/DDBJ databases">
        <title>The draft genome sequence of Lewinella nigricans NBRC 102662.</title>
        <authorList>
            <person name="Wang K."/>
        </authorList>
    </citation>
    <scope>NUCLEOTIDE SEQUENCE [LARGE SCALE GENOMIC DNA]</scope>
    <source>
        <strain evidence="11 12">NBRC 102662</strain>
    </source>
</reference>
<evidence type="ECO:0000256" key="5">
    <source>
        <dbReference type="ARBA" id="ARBA00023136"/>
    </source>
</evidence>
<feature type="transmembrane region" description="Helical" evidence="9">
    <location>
        <begin position="318"/>
        <end position="338"/>
    </location>
</feature>
<dbReference type="Proteomes" id="UP000223913">
    <property type="component" value="Unassembled WGS sequence"/>
</dbReference>
<feature type="compositionally biased region" description="Basic and acidic residues" evidence="8">
    <location>
        <begin position="250"/>
        <end position="283"/>
    </location>
</feature>
<evidence type="ECO:0000256" key="6">
    <source>
        <dbReference type="ARBA" id="ARBA00023239"/>
    </source>
</evidence>
<protein>
    <recommendedName>
        <fullName evidence="10">Guanylate cyclase domain-containing protein</fullName>
    </recommendedName>
</protein>
<feature type="domain" description="Guanylate cyclase" evidence="10">
    <location>
        <begin position="395"/>
        <end position="526"/>
    </location>
</feature>
<keyword evidence="5 9" id="KW-0472">Membrane</keyword>
<comment type="subcellular location">
    <subcellularLocation>
        <location evidence="1">Membrane</location>
    </subcellularLocation>
</comment>
<dbReference type="SMART" id="SM00044">
    <property type="entry name" value="CYCc"/>
    <property type="match status" value="1"/>
</dbReference>
<keyword evidence="2 9" id="KW-0812">Transmembrane</keyword>
<dbReference type="InterPro" id="IPR050401">
    <property type="entry name" value="Cyclic_nucleotide_synthase"/>
</dbReference>
<dbReference type="Gene3D" id="3.30.70.1230">
    <property type="entry name" value="Nucleotide cyclase"/>
    <property type="match status" value="1"/>
</dbReference>
<evidence type="ECO:0000313" key="12">
    <source>
        <dbReference type="Proteomes" id="UP000223913"/>
    </source>
</evidence>
<dbReference type="GO" id="GO:0000166">
    <property type="term" value="F:nucleotide binding"/>
    <property type="evidence" value="ECO:0007669"/>
    <property type="project" value="UniProtKB-KW"/>
</dbReference>
<dbReference type="PANTHER" id="PTHR11920:SF335">
    <property type="entry name" value="GUANYLATE CYCLASE"/>
    <property type="match status" value="1"/>
</dbReference>
<keyword evidence="3" id="KW-0547">Nucleotide-binding</keyword>
<dbReference type="SUPFAM" id="SSF55073">
    <property type="entry name" value="Nucleotide cyclase"/>
    <property type="match status" value="1"/>
</dbReference>
<name>A0A2D0N7I4_FLAN2</name>
<dbReference type="GO" id="GO:0035556">
    <property type="term" value="P:intracellular signal transduction"/>
    <property type="evidence" value="ECO:0007669"/>
    <property type="project" value="InterPro"/>
</dbReference>
<dbReference type="Gene3D" id="6.10.250.780">
    <property type="match status" value="1"/>
</dbReference>
<proteinExistence type="inferred from homology"/>
<evidence type="ECO:0000256" key="9">
    <source>
        <dbReference type="SAM" id="Phobius"/>
    </source>
</evidence>
<dbReference type="EMBL" id="PDUD01000026">
    <property type="protein sequence ID" value="PHN04358.1"/>
    <property type="molecule type" value="Genomic_DNA"/>
</dbReference>
<dbReference type="PANTHER" id="PTHR11920">
    <property type="entry name" value="GUANYLYL CYCLASE"/>
    <property type="match status" value="1"/>
</dbReference>
<dbReference type="Pfam" id="PF00211">
    <property type="entry name" value="Guanylate_cyc"/>
    <property type="match status" value="1"/>
</dbReference>
<dbReference type="GO" id="GO:0004016">
    <property type="term" value="F:adenylate cyclase activity"/>
    <property type="evidence" value="ECO:0007669"/>
    <property type="project" value="UniProtKB-ARBA"/>
</dbReference>
<dbReference type="CDD" id="cd07302">
    <property type="entry name" value="CHD"/>
    <property type="match status" value="1"/>
</dbReference>
<dbReference type="PROSITE" id="PS50125">
    <property type="entry name" value="GUANYLATE_CYCLASE_2"/>
    <property type="match status" value="1"/>
</dbReference>
<gene>
    <name evidence="11" type="ORF">CRP01_22620</name>
</gene>
<dbReference type="PROSITE" id="PS00452">
    <property type="entry name" value="GUANYLATE_CYCLASE_1"/>
    <property type="match status" value="1"/>
</dbReference>
<comment type="caution">
    <text evidence="11">The sequence shown here is derived from an EMBL/GenBank/DDBJ whole genome shotgun (WGS) entry which is preliminary data.</text>
</comment>
<evidence type="ECO:0000256" key="8">
    <source>
        <dbReference type="SAM" id="MobiDB-lite"/>
    </source>
</evidence>
<evidence type="ECO:0000256" key="7">
    <source>
        <dbReference type="RuleBase" id="RU000405"/>
    </source>
</evidence>
<dbReference type="RefSeq" id="WP_099152384.1">
    <property type="nucleotide sequence ID" value="NZ_PDUD01000026.1"/>
</dbReference>
<dbReference type="InterPro" id="IPR029787">
    <property type="entry name" value="Nucleotide_cyclase"/>
</dbReference>
<keyword evidence="4 9" id="KW-1133">Transmembrane helix</keyword>
<evidence type="ECO:0000256" key="1">
    <source>
        <dbReference type="ARBA" id="ARBA00004370"/>
    </source>
</evidence>
<evidence type="ECO:0000256" key="3">
    <source>
        <dbReference type="ARBA" id="ARBA00022741"/>
    </source>
</evidence>
<evidence type="ECO:0000259" key="10">
    <source>
        <dbReference type="PROSITE" id="PS50125"/>
    </source>
</evidence>
<feature type="region of interest" description="Disordered" evidence="8">
    <location>
        <begin position="250"/>
        <end position="285"/>
    </location>
</feature>
<dbReference type="OrthoDB" id="9806704at2"/>
<dbReference type="AlphaFoldDB" id="A0A2D0N7I4"/>
<organism evidence="11 12">
    <name type="scientific">Flavilitoribacter nigricans (strain ATCC 23147 / DSM 23189 / NBRC 102662 / NCIMB 1420 / SS-2)</name>
    <name type="common">Lewinella nigricans</name>
    <dbReference type="NCBI Taxonomy" id="1122177"/>
    <lineage>
        <taxon>Bacteria</taxon>
        <taxon>Pseudomonadati</taxon>
        <taxon>Bacteroidota</taxon>
        <taxon>Saprospiria</taxon>
        <taxon>Saprospirales</taxon>
        <taxon>Lewinellaceae</taxon>
        <taxon>Flavilitoribacter</taxon>
    </lineage>
</organism>